<dbReference type="Gene3D" id="2.80.10.50">
    <property type="match status" value="1"/>
</dbReference>
<evidence type="ECO:0008006" key="4">
    <source>
        <dbReference type="Google" id="ProtNLM"/>
    </source>
</evidence>
<keyword evidence="1" id="KW-0732">Signal</keyword>
<name>A0A2T0K2E6_9ACTN</name>
<organism evidence="2 3">
    <name type="scientific">Actinoplanes italicus</name>
    <dbReference type="NCBI Taxonomy" id="113567"/>
    <lineage>
        <taxon>Bacteria</taxon>
        <taxon>Bacillati</taxon>
        <taxon>Actinomycetota</taxon>
        <taxon>Actinomycetes</taxon>
        <taxon>Micromonosporales</taxon>
        <taxon>Micromonosporaceae</taxon>
        <taxon>Actinoplanes</taxon>
    </lineage>
</organism>
<evidence type="ECO:0000256" key="1">
    <source>
        <dbReference type="SAM" id="SignalP"/>
    </source>
</evidence>
<feature type="signal peptide" evidence="1">
    <location>
        <begin position="1"/>
        <end position="31"/>
    </location>
</feature>
<dbReference type="InterPro" id="IPR011047">
    <property type="entry name" value="Quinoprotein_ADH-like_sf"/>
</dbReference>
<gene>
    <name evidence="2" type="ORF">CLV67_11884</name>
</gene>
<feature type="chain" id="PRO_5015480952" description="Pyrroloquinoline-quinone binding quinoprotein" evidence="1">
    <location>
        <begin position="32"/>
        <end position="399"/>
    </location>
</feature>
<dbReference type="AlphaFoldDB" id="A0A2T0K2E6"/>
<evidence type="ECO:0000313" key="2">
    <source>
        <dbReference type="EMBL" id="PRX16753.1"/>
    </source>
</evidence>
<dbReference type="GO" id="GO:1902929">
    <property type="term" value="C:plasma membrane of growing cell tip"/>
    <property type="evidence" value="ECO:0007669"/>
    <property type="project" value="TreeGrafter"/>
</dbReference>
<dbReference type="SUPFAM" id="SSF50998">
    <property type="entry name" value="Quinoprotein alcohol dehydrogenase-like"/>
    <property type="match status" value="1"/>
</dbReference>
<evidence type="ECO:0000313" key="3">
    <source>
        <dbReference type="Proteomes" id="UP000239415"/>
    </source>
</evidence>
<dbReference type="PANTHER" id="PTHR31778">
    <property type="entry name" value="BUD SITE SELECTION PROTEIN RAX2"/>
    <property type="match status" value="1"/>
</dbReference>
<keyword evidence="3" id="KW-1185">Reference proteome</keyword>
<dbReference type="PANTHER" id="PTHR31778:SF2">
    <property type="entry name" value="BUD SITE SELECTION PROTEIN RAX2"/>
    <property type="match status" value="1"/>
</dbReference>
<proteinExistence type="predicted"/>
<dbReference type="RefSeq" id="WP_106326328.1">
    <property type="nucleotide sequence ID" value="NZ_BOMO01000065.1"/>
</dbReference>
<sequence length="399" mass="41342">MILAGPARRRAYLSALLTTVLVLSGATAARAENIPLISARPDSTVGFDGTVHASVNVGDTVYLGGNFTHAIVDGKKVSRKRLAAVDAKTGRLLPWAPQADDTVLAVTTAGSSLYVTGEFAAVGGQARGGIAGIDLRSGAVGPLRHTVKGTGRALATRGDRLYLGGDFTAVDGRPAKNLAAFDLRGGGVDRAFGARADGKVFSLAAVDSQSRLYVGGGFTGIDGDRKASRLAALRLSDSRLDTGFRPKVPYPVFALTVAGDRVFAGLAGQGGRVTGYRRDGAVLWSSVTDGDVQAITHLEGAVYAGGHFTVACPKASRTATSWCPAKMRAQPKLAAWNPADGTLLDWNPRGNGKWGVLTMRANPALRSVTVGGDFTAFGSKNRSRFAQFSACAYGCGGGR</sequence>
<dbReference type="OrthoDB" id="5506986at2"/>
<comment type="caution">
    <text evidence="2">The sequence shown here is derived from an EMBL/GenBank/DDBJ whole genome shotgun (WGS) entry which is preliminary data.</text>
</comment>
<dbReference type="EMBL" id="PVMZ01000018">
    <property type="protein sequence ID" value="PRX16753.1"/>
    <property type="molecule type" value="Genomic_DNA"/>
</dbReference>
<accession>A0A2T0K2E6</accession>
<reference evidence="2 3" key="1">
    <citation type="submission" date="2018-03" db="EMBL/GenBank/DDBJ databases">
        <title>Genomic Encyclopedia of Archaeal and Bacterial Type Strains, Phase II (KMG-II): from individual species to whole genera.</title>
        <authorList>
            <person name="Goeker M."/>
        </authorList>
    </citation>
    <scope>NUCLEOTIDE SEQUENCE [LARGE SCALE GENOMIC DNA]</scope>
    <source>
        <strain evidence="2 3">DSM 43146</strain>
    </source>
</reference>
<protein>
    <recommendedName>
        <fullName evidence="4">Pyrroloquinoline-quinone binding quinoprotein</fullName>
    </recommendedName>
</protein>
<dbReference type="Proteomes" id="UP000239415">
    <property type="component" value="Unassembled WGS sequence"/>
</dbReference>